<dbReference type="SUPFAM" id="SSF56784">
    <property type="entry name" value="HAD-like"/>
    <property type="match status" value="1"/>
</dbReference>
<dbReference type="Proteomes" id="UP000002384">
    <property type="component" value="Chromosome"/>
</dbReference>
<dbReference type="GO" id="GO:0005829">
    <property type="term" value="C:cytosol"/>
    <property type="evidence" value="ECO:0007669"/>
    <property type="project" value="TreeGrafter"/>
</dbReference>
<dbReference type="Gene3D" id="3.40.50.1000">
    <property type="entry name" value="HAD superfamily/HAD-like"/>
    <property type="match status" value="1"/>
</dbReference>
<dbReference type="InterPro" id="IPR006380">
    <property type="entry name" value="SPP-like_dom"/>
</dbReference>
<dbReference type="GO" id="GO:0000287">
    <property type="term" value="F:magnesium ion binding"/>
    <property type="evidence" value="ECO:0007669"/>
    <property type="project" value="TreeGrafter"/>
</dbReference>
<sequence length="265" mass="29655">MVLLPLSEAVVGGCFTPVALIASDFDGTLTHQGKLTATVLESLQALAFVNIPVLIITGRSAGWVEAINSYLPIIGAIAENGGVFYRKNREQPEFLTPIVDIEAHRHRLRQVFQQLKTVFPNLKESADNRFRITDWTFDVTGLTPSDLQNLSQLCQESGWDFTYSTVQCHIKPFAQNKADSLIYVLTTYFPQLRREQVLTVGDSPNDESLFNPLLFPLSVGVNNILHYTDQIRYHPQYVTTKAENEGFCELATLILKLIDVLPPSS</sequence>
<dbReference type="OrthoDB" id="9814970at2"/>
<keyword evidence="2" id="KW-0378">Hydrolase</keyword>
<dbReference type="Pfam" id="PF05116">
    <property type="entry name" value="S6PP"/>
    <property type="match status" value="1"/>
</dbReference>
<dbReference type="InterPro" id="IPR023214">
    <property type="entry name" value="HAD_sf"/>
</dbReference>
<evidence type="ECO:0000313" key="2">
    <source>
        <dbReference type="EMBL" id="ACK68558.1"/>
    </source>
</evidence>
<dbReference type="eggNOG" id="COG0561">
    <property type="taxonomic scope" value="Bacteria"/>
</dbReference>
<dbReference type="PANTHER" id="PTHR10000">
    <property type="entry name" value="PHOSPHOSERINE PHOSPHATASE"/>
    <property type="match status" value="1"/>
</dbReference>
<dbReference type="InterPro" id="IPR036412">
    <property type="entry name" value="HAD-like_sf"/>
</dbReference>
<evidence type="ECO:0000313" key="3">
    <source>
        <dbReference type="Proteomes" id="UP000002384"/>
    </source>
</evidence>
<gene>
    <name evidence="2" type="ordered locus">PCC7424_0088</name>
</gene>
<dbReference type="KEGG" id="cyc:PCC7424_0088"/>
<proteinExistence type="predicted"/>
<accession>B7K975</accession>
<dbReference type="InterPro" id="IPR006379">
    <property type="entry name" value="HAD-SF_hydro_IIB"/>
</dbReference>
<dbReference type="STRING" id="65393.PCC7424_0088"/>
<dbReference type="GO" id="GO:0016791">
    <property type="term" value="F:phosphatase activity"/>
    <property type="evidence" value="ECO:0007669"/>
    <property type="project" value="TreeGrafter"/>
</dbReference>
<evidence type="ECO:0000259" key="1">
    <source>
        <dbReference type="Pfam" id="PF05116"/>
    </source>
</evidence>
<dbReference type="HOGENOM" id="CLU_075026_0_0_3"/>
<dbReference type="NCBIfam" id="TIGR01484">
    <property type="entry name" value="HAD-SF-IIB"/>
    <property type="match status" value="1"/>
</dbReference>
<keyword evidence="3" id="KW-1185">Reference proteome</keyword>
<dbReference type="AlphaFoldDB" id="B7K975"/>
<organism evidence="2 3">
    <name type="scientific">Gloeothece citriformis (strain PCC 7424)</name>
    <name type="common">Cyanothece sp. (strain PCC 7424)</name>
    <dbReference type="NCBI Taxonomy" id="65393"/>
    <lineage>
        <taxon>Bacteria</taxon>
        <taxon>Bacillati</taxon>
        <taxon>Cyanobacteriota</taxon>
        <taxon>Cyanophyceae</taxon>
        <taxon>Oscillatoriophycideae</taxon>
        <taxon>Chroococcales</taxon>
        <taxon>Aphanothecaceae</taxon>
        <taxon>Gloeothece</taxon>
        <taxon>Gloeothece citriformis</taxon>
    </lineage>
</organism>
<name>B7K975_GLOC7</name>
<protein>
    <submittedName>
        <fullName evidence="2">HAD-superfamily hydrolase, subfamily IIB</fullName>
    </submittedName>
</protein>
<dbReference type="RefSeq" id="WP_012597509.1">
    <property type="nucleotide sequence ID" value="NC_011729.1"/>
</dbReference>
<feature type="domain" description="Sucrose phosphatase-like" evidence="1">
    <location>
        <begin position="19"/>
        <end position="223"/>
    </location>
</feature>
<dbReference type="PANTHER" id="PTHR10000:SF8">
    <property type="entry name" value="HAD SUPERFAMILY HYDROLASE-LIKE, TYPE 3"/>
    <property type="match status" value="1"/>
</dbReference>
<dbReference type="Gene3D" id="3.90.1070.10">
    <property type="match status" value="1"/>
</dbReference>
<dbReference type="EMBL" id="CP001291">
    <property type="protein sequence ID" value="ACK68558.1"/>
    <property type="molecule type" value="Genomic_DNA"/>
</dbReference>
<reference evidence="3" key="1">
    <citation type="journal article" date="2011" name="MBio">
        <title>Novel metabolic attributes of the genus Cyanothece, comprising a group of unicellular nitrogen-fixing Cyanobacteria.</title>
        <authorList>
            <person name="Bandyopadhyay A."/>
            <person name="Elvitigala T."/>
            <person name="Welsh E."/>
            <person name="Stockel J."/>
            <person name="Liberton M."/>
            <person name="Min H."/>
            <person name="Sherman L.A."/>
            <person name="Pakrasi H.B."/>
        </authorList>
    </citation>
    <scope>NUCLEOTIDE SEQUENCE [LARGE SCALE GENOMIC DNA]</scope>
    <source>
        <strain evidence="3">PCC 7424</strain>
    </source>
</reference>